<dbReference type="KEGG" id="lue:DCD74_00950"/>
<reference evidence="3" key="1">
    <citation type="submission" date="2018-05" db="EMBL/GenBank/DDBJ databases">
        <title>Luteimonas pekinense sp. nov., isolated from human Meibomian gland secretions, Beijing, China.</title>
        <authorList>
            <person name="Wen T."/>
            <person name="Bai H."/>
            <person name="Lv H."/>
        </authorList>
    </citation>
    <scope>NUCLEOTIDE SEQUENCE [LARGE SCALE GENOMIC DNA]</scope>
    <source>
        <strain evidence="3">83-4</strain>
    </source>
</reference>
<dbReference type="SMART" id="SM00260">
    <property type="entry name" value="CheW"/>
    <property type="match status" value="1"/>
</dbReference>
<evidence type="ECO:0000313" key="3">
    <source>
        <dbReference type="Proteomes" id="UP000251842"/>
    </source>
</evidence>
<dbReference type="InterPro" id="IPR036061">
    <property type="entry name" value="CheW-like_dom_sf"/>
</dbReference>
<dbReference type="GO" id="GO:0007165">
    <property type="term" value="P:signal transduction"/>
    <property type="evidence" value="ECO:0007669"/>
    <property type="project" value="InterPro"/>
</dbReference>
<evidence type="ECO:0000313" key="2">
    <source>
        <dbReference type="EMBL" id="AXA83448.1"/>
    </source>
</evidence>
<keyword evidence="3" id="KW-1185">Reference proteome</keyword>
<proteinExistence type="predicted"/>
<feature type="domain" description="CheW-like" evidence="1">
    <location>
        <begin position="15"/>
        <end position="158"/>
    </location>
</feature>
<dbReference type="Pfam" id="PF01584">
    <property type="entry name" value="CheW"/>
    <property type="match status" value="1"/>
</dbReference>
<dbReference type="SUPFAM" id="SSF50341">
    <property type="entry name" value="CheW-like"/>
    <property type="match status" value="1"/>
</dbReference>
<dbReference type="EMBL" id="CP029556">
    <property type="protein sequence ID" value="AXA83448.1"/>
    <property type="molecule type" value="Genomic_DNA"/>
</dbReference>
<protein>
    <submittedName>
        <fullName evidence="2">Chemotaxis protein CheW</fullName>
    </submittedName>
</protein>
<evidence type="ECO:0000259" key="1">
    <source>
        <dbReference type="PROSITE" id="PS50851"/>
    </source>
</evidence>
<dbReference type="OrthoDB" id="5765252at2"/>
<gene>
    <name evidence="2" type="ORF">DCD74_00950</name>
</gene>
<sequence>MAAAGFRRMSDTQADLRGVLIQVTGGRLLLPNACIAEILSVADPEPIEGAPEWLRGRIRWRGWQVPLVAYSTLAGLGQHDPALRGQRVLVLKALAGDPRMPYFAVLTQGFPRLVTISDSSLVEDPEAPLGEAVASAVRFQDEEALVPDMDDIERRLQAALAA</sequence>
<dbReference type="InterPro" id="IPR002545">
    <property type="entry name" value="CheW-lke_dom"/>
</dbReference>
<accession>A0A344J338</accession>
<dbReference type="GO" id="GO:0006935">
    <property type="term" value="P:chemotaxis"/>
    <property type="evidence" value="ECO:0007669"/>
    <property type="project" value="InterPro"/>
</dbReference>
<dbReference type="PROSITE" id="PS50851">
    <property type="entry name" value="CHEW"/>
    <property type="match status" value="1"/>
</dbReference>
<name>A0A344J338_9GAMM</name>
<dbReference type="AlphaFoldDB" id="A0A344J338"/>
<dbReference type="Gene3D" id="2.40.50.180">
    <property type="entry name" value="CheA-289, Domain 4"/>
    <property type="match status" value="1"/>
</dbReference>
<dbReference type="Proteomes" id="UP000251842">
    <property type="component" value="Chromosome"/>
</dbReference>
<organism evidence="2 3">
    <name type="scientific">Solilutibacter oculi</name>
    <dbReference type="NCBI Taxonomy" id="2698682"/>
    <lineage>
        <taxon>Bacteria</taxon>
        <taxon>Pseudomonadati</taxon>
        <taxon>Pseudomonadota</taxon>
        <taxon>Gammaproteobacteria</taxon>
        <taxon>Lysobacterales</taxon>
        <taxon>Lysobacteraceae</taxon>
        <taxon>Solilutibacter</taxon>
    </lineage>
</organism>